<keyword evidence="1" id="KW-0547">Nucleotide-binding</keyword>
<feature type="domain" description="Helicase ATP-binding" evidence="10">
    <location>
        <begin position="28"/>
        <end position="218"/>
    </location>
</feature>
<feature type="region of interest" description="Disordered" evidence="9">
    <location>
        <begin position="218"/>
        <end position="246"/>
    </location>
</feature>
<dbReference type="SMART" id="SM00490">
    <property type="entry name" value="HELICc"/>
    <property type="match status" value="1"/>
</dbReference>
<evidence type="ECO:0000256" key="3">
    <source>
        <dbReference type="ARBA" id="ARBA00022801"/>
    </source>
</evidence>
<evidence type="ECO:0000256" key="8">
    <source>
        <dbReference type="ARBA" id="ARBA00023235"/>
    </source>
</evidence>
<dbReference type="Pfam" id="PF00271">
    <property type="entry name" value="Helicase_C"/>
    <property type="match status" value="1"/>
</dbReference>
<dbReference type="EMBL" id="WVUD01000010">
    <property type="protein sequence ID" value="MYL83084.1"/>
    <property type="molecule type" value="Genomic_DNA"/>
</dbReference>
<dbReference type="GO" id="GO:0006281">
    <property type="term" value="P:DNA repair"/>
    <property type="evidence" value="ECO:0007669"/>
    <property type="project" value="UniProtKB-KW"/>
</dbReference>
<dbReference type="RefSeq" id="WP_160960132.1">
    <property type="nucleotide sequence ID" value="NZ_WVUD01000010.1"/>
</dbReference>
<keyword evidence="7" id="KW-0234">DNA repair</keyword>
<evidence type="ECO:0000256" key="7">
    <source>
        <dbReference type="ARBA" id="ARBA00023204"/>
    </source>
</evidence>
<evidence type="ECO:0000256" key="2">
    <source>
        <dbReference type="ARBA" id="ARBA00022763"/>
    </source>
</evidence>
<dbReference type="InterPro" id="IPR055368">
    <property type="entry name" value="WH3_Lhr"/>
</dbReference>
<evidence type="ECO:0000259" key="10">
    <source>
        <dbReference type="PROSITE" id="PS51192"/>
    </source>
</evidence>
<dbReference type="PANTHER" id="PTHR47962">
    <property type="entry name" value="ATP-DEPENDENT HELICASE LHR-RELATED-RELATED"/>
    <property type="match status" value="1"/>
</dbReference>
<keyword evidence="6" id="KW-0238">DNA-binding</keyword>
<dbReference type="PROSITE" id="PS51192">
    <property type="entry name" value="HELICASE_ATP_BIND_1"/>
    <property type="match status" value="1"/>
</dbReference>
<dbReference type="InterPro" id="IPR055367">
    <property type="entry name" value="WH4_Lhr"/>
</dbReference>
<accession>A0A7C9ILC3</accession>
<evidence type="ECO:0000256" key="1">
    <source>
        <dbReference type="ARBA" id="ARBA00022741"/>
    </source>
</evidence>
<evidence type="ECO:0000313" key="13">
    <source>
        <dbReference type="Proteomes" id="UP000482487"/>
    </source>
</evidence>
<proteinExistence type="predicted"/>
<keyword evidence="2" id="KW-0227">DNA damage</keyword>
<dbReference type="InterPro" id="IPR014001">
    <property type="entry name" value="Helicase_ATP-bd"/>
</dbReference>
<dbReference type="SMART" id="SM00487">
    <property type="entry name" value="DEXDc"/>
    <property type="match status" value="1"/>
</dbReference>
<dbReference type="PANTHER" id="PTHR47962:SF5">
    <property type="entry name" value="ATP-DEPENDENT HELICASE LHR-RELATED"/>
    <property type="match status" value="1"/>
</dbReference>
<dbReference type="Pfam" id="PF23234">
    <property type="entry name" value="WHD_4th_Lhr"/>
    <property type="match status" value="1"/>
</dbReference>
<evidence type="ECO:0000313" key="12">
    <source>
        <dbReference type="EMBL" id="MYL83084.1"/>
    </source>
</evidence>
<dbReference type="Proteomes" id="UP000482487">
    <property type="component" value="Unassembled WGS sequence"/>
</dbReference>
<dbReference type="InterPro" id="IPR013701">
    <property type="entry name" value="Lhr-like_DEAD/DEAH_assoc"/>
</dbReference>
<evidence type="ECO:0000259" key="11">
    <source>
        <dbReference type="PROSITE" id="PS51194"/>
    </source>
</evidence>
<dbReference type="InterPro" id="IPR027417">
    <property type="entry name" value="P-loop_NTPase"/>
</dbReference>
<keyword evidence="3" id="KW-0378">Hydrolase</keyword>
<dbReference type="Gene3D" id="3.40.50.300">
    <property type="entry name" value="P-loop containing nucleotide triphosphate hydrolases"/>
    <property type="match status" value="2"/>
</dbReference>
<keyword evidence="13" id="KW-1185">Reference proteome</keyword>
<dbReference type="SUPFAM" id="SSF52540">
    <property type="entry name" value="P-loop containing nucleoside triphosphate hydrolases"/>
    <property type="match status" value="1"/>
</dbReference>
<dbReference type="InterPro" id="IPR001650">
    <property type="entry name" value="Helicase_C-like"/>
</dbReference>
<organism evidence="12 13">
    <name type="scientific">Solidesulfovibrio aerotolerans</name>
    <dbReference type="NCBI Taxonomy" id="295255"/>
    <lineage>
        <taxon>Bacteria</taxon>
        <taxon>Pseudomonadati</taxon>
        <taxon>Thermodesulfobacteriota</taxon>
        <taxon>Desulfovibrionia</taxon>
        <taxon>Desulfovibrionales</taxon>
        <taxon>Desulfovibrionaceae</taxon>
        <taxon>Solidesulfovibrio</taxon>
    </lineage>
</organism>
<sequence length="1508" mass="160524">MPLPFHPLVADWFTRHIGQPTDIQSRAWPRIAAGEHVLAVAPTGSGKTLTAFLTALDALATGRWPTGQVSVVYVSPLKALGSDVRANLLRPLAGLRQAFAAAGEPFPALRAEIRSGDTPSQARRRMLRQPPEILITTPESLNLLLSSKGGRGLLAPVRLVILDEIHAVAGSKRGVFLLSAVERLAMLAGEFQRVALSATVSPLETVAAMVGGLRPVGDATDGEWTPRPVGDAAGGELTSRPVGDAADGELTSRPVAVVVSPAEKRMDLRVEYASWEERETPGASFLALVAARVRQRIAANRTTLVFVNSRKLCEKLARLVNAEADEPLAHAHHGSLAKELRQAVEARLKAGELRAVVATNSLELGIDIGSVDEVLLIECPPTVSAAVQRIGRSGHGVGEVSRALFLPTSEKDLLEAAVMAKAAAGRDIEPLQPVNAPLDVLAQVLVAMLGVETWDLDALFTAVRRAWPYRELTRTAFDLTLGMLTGRYAATRLRELSPLVAIDAIDGTATARAGALLRLYASGGVIADRGYYALRRQDVGTRLGELDEVFVWEARLGQVFAFGAQNWRIERITDADVFVSPASAGAVPAPFWLGDARSRDRHFSSRLGEFLEEADARLGDPAFARELETDCFLDPAAAAALLGYLARQKEATGTPLPHARHLLIEVTDTGPGGAPGNQVILHAPLGLAVTAPLALALETALETLTGHPVPVFAGNDCVAATLPGDIDPLAVLSAVPAGKVGKLLRERLEGSGAFGAAFREAAGRALLLPRDGFGKRQPLWITRLRARKLLAAVAGYGDFPIVLEAWRTCLVDLFDPAGLAAFLAEAQSGAMAVTVAKTRVQSPFAADLVWRHITEYMYLTDAGTAAGPTGARSDLVAEVARSPACPAVPAAVVAAFEARRQRLHPGYAPGSPAEVLEYVKDRICLPQSEWQALLAAVARDHGTPSETIEAALAAKLARIESPDGGAGLVLALERGNDVAEAFFGDAALVRPWLATARLPRWRPGPDADREAAREGLFAQWLSFYGPRSQESLAGLLGLSPANLQAMLEDLRAAGNVVSGELVTGEAQLHWCDAANFETLLRLARAARRPALVALPAEKLPYFLAQWQGLARPATDAAGLAERLERLSCLPLPAGLWETEILPARCQHYEPALLDAALEAAGCGWFGAGEKKVLFARPDDLDLAGFSPRAQDAGLFPDPRASYDFSALLEMTGLSPTALTERLWQAVWKGQAACSALAVLRRGVATDFTAEAAYGETGRERGAGRRTFRRTAPGRFAASLPLAGVWRAVRVPPVSDDPLADSELAMDRARLLLARYGVVCRDMLARETAALGWTGVFRALRRMELSGEVVSGEFFAGLSGPQFADARAVRVLAAGLVGQESWWLAGRDPAALWSGAGEPWGLPWPRRAAGTWVSFRGARPVGVFEAGGARMTLALAPDDAGLPAALAPLTHLLARRTAPLARLAVTSINGQPAGDSPYVGMLRVLFEVVREQRGLTLYRSRATASSPSV</sequence>
<gene>
    <name evidence="12" type="ORF">GTA51_08035</name>
</gene>
<protein>
    <submittedName>
        <fullName evidence="12">DEAD/DEAH box helicase</fullName>
    </submittedName>
</protein>
<keyword evidence="5" id="KW-0067">ATP-binding</keyword>
<comment type="caution">
    <text evidence="12">The sequence shown here is derived from an EMBL/GenBank/DDBJ whole genome shotgun (WGS) entry which is preliminary data.</text>
</comment>
<dbReference type="Pfam" id="PF23235">
    <property type="entry name" value="WHD_3rd_Lhr"/>
    <property type="match status" value="1"/>
</dbReference>
<dbReference type="OrthoDB" id="9815222at2"/>
<dbReference type="Pfam" id="PF08494">
    <property type="entry name" value="DEAD_assoc"/>
    <property type="match status" value="1"/>
</dbReference>
<evidence type="ECO:0000256" key="9">
    <source>
        <dbReference type="SAM" id="MobiDB-lite"/>
    </source>
</evidence>
<evidence type="ECO:0000256" key="5">
    <source>
        <dbReference type="ARBA" id="ARBA00022840"/>
    </source>
</evidence>
<dbReference type="PROSITE" id="PS51194">
    <property type="entry name" value="HELICASE_CTER"/>
    <property type="match status" value="1"/>
</dbReference>
<dbReference type="Pfam" id="PF00270">
    <property type="entry name" value="DEAD"/>
    <property type="match status" value="1"/>
</dbReference>
<dbReference type="GO" id="GO:0003677">
    <property type="term" value="F:DNA binding"/>
    <property type="evidence" value="ECO:0007669"/>
    <property type="project" value="UniProtKB-KW"/>
</dbReference>
<dbReference type="Pfam" id="PF19306">
    <property type="entry name" value="WHD_Lhr"/>
    <property type="match status" value="1"/>
</dbReference>
<dbReference type="GO" id="GO:0005524">
    <property type="term" value="F:ATP binding"/>
    <property type="evidence" value="ECO:0007669"/>
    <property type="project" value="UniProtKB-KW"/>
</dbReference>
<feature type="domain" description="Helicase C-terminal" evidence="11">
    <location>
        <begin position="292"/>
        <end position="439"/>
    </location>
</feature>
<evidence type="ECO:0000256" key="4">
    <source>
        <dbReference type="ARBA" id="ARBA00022806"/>
    </source>
</evidence>
<dbReference type="GO" id="GO:0016887">
    <property type="term" value="F:ATP hydrolysis activity"/>
    <property type="evidence" value="ECO:0007669"/>
    <property type="project" value="TreeGrafter"/>
</dbReference>
<dbReference type="InterPro" id="IPR052511">
    <property type="entry name" value="ATP-dep_Helicase"/>
</dbReference>
<name>A0A7C9ILC3_9BACT</name>
<dbReference type="InterPro" id="IPR045628">
    <property type="entry name" value="Lhr_WH_dom"/>
</dbReference>
<keyword evidence="8" id="KW-0413">Isomerase</keyword>
<dbReference type="InterPro" id="IPR011545">
    <property type="entry name" value="DEAD/DEAH_box_helicase_dom"/>
</dbReference>
<keyword evidence="4 12" id="KW-0347">Helicase</keyword>
<evidence type="ECO:0000256" key="6">
    <source>
        <dbReference type="ARBA" id="ARBA00023125"/>
    </source>
</evidence>
<reference evidence="12 13" key="1">
    <citation type="submission" date="2020-01" db="EMBL/GenBank/DDBJ databases">
        <title>Genome sequence of Desulfovibrio aerotolerans DSM 16695(T).</title>
        <authorList>
            <person name="Karnachuk O."/>
            <person name="Avakyan M."/>
            <person name="Mardanov A."/>
            <person name="Kadnikov V."/>
            <person name="Ravin N."/>
        </authorList>
    </citation>
    <scope>NUCLEOTIDE SEQUENCE [LARGE SCALE GENOMIC DNA]</scope>
    <source>
        <strain evidence="12 13">DSM 16695</strain>
    </source>
</reference>
<dbReference type="GO" id="GO:0004386">
    <property type="term" value="F:helicase activity"/>
    <property type="evidence" value="ECO:0007669"/>
    <property type="project" value="UniProtKB-KW"/>
</dbReference>